<gene>
    <name evidence="1" type="ORF">DY367_30295</name>
</gene>
<accession>A0A424W423</accession>
<dbReference type="Pfam" id="PF04375">
    <property type="entry name" value="HemX"/>
    <property type="match status" value="1"/>
</dbReference>
<feature type="non-terminal residue" evidence="1">
    <location>
        <position position="1"/>
    </location>
</feature>
<evidence type="ECO:0000313" key="1">
    <source>
        <dbReference type="EMBL" id="RPJ87968.1"/>
    </source>
</evidence>
<sequence length="154" mass="16491">APAPAVDPLAGLPADAPWWQRWRAEMASWPGRAGSALAHELGGLITIQRVDEPAALLLSPEQADQVRGTLRQRLLTAQLAMLMRQPAVWKSELDNVGVTLAKYFDGRSPDTVAAQTLARELAQTDIAVRMPEVADSLNAVAALRAAGFKTSGQD</sequence>
<protein>
    <submittedName>
        <fullName evidence="1">Heme biosynthesis operon protein HemX</fullName>
    </submittedName>
</protein>
<dbReference type="Proteomes" id="UP000285324">
    <property type="component" value="Unassembled WGS sequence"/>
</dbReference>
<reference evidence="1 2" key="1">
    <citation type="submission" date="2018-08" db="EMBL/GenBank/DDBJ databases">
        <title>Achromobacter xylosoxidans Genome sequencing and assembly.</title>
        <authorList>
            <person name="Wang R."/>
            <person name="Rensing C."/>
            <person name="Li Y."/>
        </authorList>
    </citation>
    <scope>NUCLEOTIDE SEQUENCE [LARGE SCALE GENOMIC DNA]</scope>
    <source>
        <strain evidence="1 2">GD003A</strain>
    </source>
</reference>
<name>A0A424W423_ALCXX</name>
<comment type="caution">
    <text evidence="1">The sequence shown here is derived from an EMBL/GenBank/DDBJ whole genome shotgun (WGS) entry which is preliminary data.</text>
</comment>
<evidence type="ECO:0000313" key="2">
    <source>
        <dbReference type="Proteomes" id="UP000285324"/>
    </source>
</evidence>
<organism evidence="1 2">
    <name type="scientific">Alcaligenes xylosoxydans xylosoxydans</name>
    <name type="common">Achromobacter xylosoxidans</name>
    <dbReference type="NCBI Taxonomy" id="85698"/>
    <lineage>
        <taxon>Bacteria</taxon>
        <taxon>Pseudomonadati</taxon>
        <taxon>Pseudomonadota</taxon>
        <taxon>Betaproteobacteria</taxon>
        <taxon>Burkholderiales</taxon>
        <taxon>Alcaligenaceae</taxon>
        <taxon>Achromobacter</taxon>
    </lineage>
</organism>
<dbReference type="InterPro" id="IPR007470">
    <property type="entry name" value="HemX"/>
</dbReference>
<dbReference type="RefSeq" id="WP_205736626.1">
    <property type="nucleotide sequence ID" value="NZ_QVXO01000088.1"/>
</dbReference>
<dbReference type="PANTHER" id="PTHR38043:SF1">
    <property type="entry name" value="PROTEIN HEMX"/>
    <property type="match status" value="1"/>
</dbReference>
<proteinExistence type="predicted"/>
<dbReference type="PANTHER" id="PTHR38043">
    <property type="entry name" value="PROTEIN HEMX"/>
    <property type="match status" value="1"/>
</dbReference>
<dbReference type="AlphaFoldDB" id="A0A424W423"/>
<dbReference type="EMBL" id="QVXO01000088">
    <property type="protein sequence ID" value="RPJ87968.1"/>
    <property type="molecule type" value="Genomic_DNA"/>
</dbReference>